<organism evidence="1 2">
    <name type="scientific">Racocetra persica</name>
    <dbReference type="NCBI Taxonomy" id="160502"/>
    <lineage>
        <taxon>Eukaryota</taxon>
        <taxon>Fungi</taxon>
        <taxon>Fungi incertae sedis</taxon>
        <taxon>Mucoromycota</taxon>
        <taxon>Glomeromycotina</taxon>
        <taxon>Glomeromycetes</taxon>
        <taxon>Diversisporales</taxon>
        <taxon>Gigasporaceae</taxon>
        <taxon>Racocetra</taxon>
    </lineage>
</organism>
<reference evidence="1" key="1">
    <citation type="submission" date="2021-06" db="EMBL/GenBank/DDBJ databases">
        <authorList>
            <person name="Kallberg Y."/>
            <person name="Tangrot J."/>
            <person name="Rosling A."/>
        </authorList>
    </citation>
    <scope>NUCLEOTIDE SEQUENCE</scope>
    <source>
        <strain evidence="1">MA461A</strain>
    </source>
</reference>
<protein>
    <submittedName>
        <fullName evidence="1">5716_t:CDS:1</fullName>
    </submittedName>
</protein>
<feature type="non-terminal residue" evidence="1">
    <location>
        <position position="1"/>
    </location>
</feature>
<comment type="caution">
    <text evidence="1">The sequence shown here is derived from an EMBL/GenBank/DDBJ whole genome shotgun (WGS) entry which is preliminary data.</text>
</comment>
<gene>
    <name evidence="1" type="ORF">RPERSI_LOCUS34435</name>
</gene>
<sequence>KMNLISKYRKAPDTLENNFCIVSMYFKEHFIANYNFGDTNNGFIILNKNI</sequence>
<dbReference type="EMBL" id="CAJVQC010153948">
    <property type="protein sequence ID" value="CAG8847019.1"/>
    <property type="molecule type" value="Genomic_DNA"/>
</dbReference>
<name>A0ACA9SRJ4_9GLOM</name>
<dbReference type="Proteomes" id="UP000789920">
    <property type="component" value="Unassembled WGS sequence"/>
</dbReference>
<evidence type="ECO:0000313" key="2">
    <source>
        <dbReference type="Proteomes" id="UP000789920"/>
    </source>
</evidence>
<proteinExistence type="predicted"/>
<keyword evidence="2" id="KW-1185">Reference proteome</keyword>
<evidence type="ECO:0000313" key="1">
    <source>
        <dbReference type="EMBL" id="CAG8847019.1"/>
    </source>
</evidence>
<accession>A0ACA9SRJ4</accession>